<dbReference type="PANTHER" id="PTHR11575">
    <property type="entry name" value="5'-NUCLEOTIDASE-RELATED"/>
    <property type="match status" value="1"/>
</dbReference>
<comment type="caution">
    <text evidence="5">The sequence shown here is derived from an EMBL/GenBank/DDBJ whole genome shotgun (WGS) entry which is preliminary data.</text>
</comment>
<keyword evidence="2" id="KW-0378">Hydrolase</keyword>
<dbReference type="PRINTS" id="PR01607">
    <property type="entry name" value="APYRASEFAMLY"/>
</dbReference>
<dbReference type="Pfam" id="PF00149">
    <property type="entry name" value="Metallophos"/>
    <property type="match status" value="1"/>
</dbReference>
<accession>A0A1K0G010</accession>
<dbReference type="PANTHER" id="PTHR11575:SF24">
    <property type="entry name" value="5'-NUCLEOTIDASE"/>
    <property type="match status" value="1"/>
</dbReference>
<dbReference type="Gene3D" id="3.90.780.10">
    <property type="entry name" value="5'-Nucleotidase, C-terminal domain"/>
    <property type="match status" value="1"/>
</dbReference>
<keyword evidence="6" id="KW-1185">Reference proteome</keyword>
<evidence type="ECO:0000256" key="1">
    <source>
        <dbReference type="ARBA" id="ARBA00022729"/>
    </source>
</evidence>
<dbReference type="AlphaFoldDB" id="A0A1K0G010"/>
<dbReference type="SUPFAM" id="SSF56300">
    <property type="entry name" value="Metallo-dependent phosphatases"/>
    <property type="match status" value="1"/>
</dbReference>
<evidence type="ECO:0000259" key="4">
    <source>
        <dbReference type="Pfam" id="PF02872"/>
    </source>
</evidence>
<feature type="domain" description="Calcineurin-like phosphoesterase" evidence="3">
    <location>
        <begin position="69"/>
        <end position="317"/>
    </location>
</feature>
<dbReference type="Gene3D" id="3.60.21.10">
    <property type="match status" value="1"/>
</dbReference>
<evidence type="ECO:0000313" key="6">
    <source>
        <dbReference type="Proteomes" id="UP000182486"/>
    </source>
</evidence>
<dbReference type="EMBL" id="MEIA01000467">
    <property type="protein sequence ID" value="OJF10642.1"/>
    <property type="molecule type" value="Genomic_DNA"/>
</dbReference>
<keyword evidence="1 2" id="KW-0732">Signal</keyword>
<dbReference type="GO" id="GO:0000166">
    <property type="term" value="F:nucleotide binding"/>
    <property type="evidence" value="ECO:0007669"/>
    <property type="project" value="UniProtKB-KW"/>
</dbReference>
<feature type="signal peptide" evidence="2">
    <location>
        <begin position="1"/>
        <end position="23"/>
    </location>
</feature>
<dbReference type="InterPro" id="IPR004843">
    <property type="entry name" value="Calcineurin-like_PHP"/>
</dbReference>
<comment type="similarity">
    <text evidence="2">Belongs to the 5'-nucleotidase family.</text>
</comment>
<organism evidence="5 6">
    <name type="scientific">Couchioplanes caeruleus subsp. caeruleus</name>
    <dbReference type="NCBI Taxonomy" id="56427"/>
    <lineage>
        <taxon>Bacteria</taxon>
        <taxon>Bacillati</taxon>
        <taxon>Actinomycetota</taxon>
        <taxon>Actinomycetes</taxon>
        <taxon>Micromonosporales</taxon>
        <taxon>Micromonosporaceae</taxon>
        <taxon>Couchioplanes</taxon>
    </lineage>
</organism>
<dbReference type="RefSeq" id="WP_071808851.1">
    <property type="nucleotide sequence ID" value="NZ_MEIA01000467.1"/>
</dbReference>
<dbReference type="SUPFAM" id="SSF55816">
    <property type="entry name" value="5'-nucleotidase (syn. UDP-sugar hydrolase), C-terminal domain"/>
    <property type="match status" value="1"/>
</dbReference>
<evidence type="ECO:0000313" key="5">
    <source>
        <dbReference type="EMBL" id="OJF10642.1"/>
    </source>
</evidence>
<evidence type="ECO:0000256" key="2">
    <source>
        <dbReference type="RuleBase" id="RU362119"/>
    </source>
</evidence>
<dbReference type="InterPro" id="IPR008334">
    <property type="entry name" value="5'-Nucleotdase_C"/>
</dbReference>
<feature type="chain" id="PRO_5039763584" evidence="2">
    <location>
        <begin position="24"/>
        <end position="618"/>
    </location>
</feature>
<dbReference type="GO" id="GO:0008253">
    <property type="term" value="F:5'-nucleotidase activity"/>
    <property type="evidence" value="ECO:0007669"/>
    <property type="project" value="TreeGrafter"/>
</dbReference>
<dbReference type="InterPro" id="IPR036907">
    <property type="entry name" value="5'-Nucleotdase_C_sf"/>
</dbReference>
<proteinExistence type="inferred from homology"/>
<dbReference type="GO" id="GO:0008768">
    <property type="term" value="F:UDP-sugar diphosphatase activity"/>
    <property type="evidence" value="ECO:0007669"/>
    <property type="project" value="TreeGrafter"/>
</dbReference>
<sequence>MNHPRRRGWAVLRHLAVPALALAVVATLPTTRSEDAPAAPEYLAGLAPISVNYGLPYGPTVKGQFLSYNDFHGAIDPPAGSGAVVNGVPAGGVEYLATYLKKLRAEAAQDGRQTLTVGAGDLIGGTPLVSAAFHDEPTIELMNEVGLQVSSVGNHEFDEGVDELIRIQRGGCHPVDGCQDGDGYRGAKFTYLAANTISKKTGLPILPPIDIKFVQGQPVAFVGLTLEGTPGIVNPAGIKNVRFANEIQTANKWGSLLKLFGIKAQVLLLHQGGTQKGSEDNPVPGVSDCNDFGGPVVDIVKGLNPEFSLVVSGHTHKFYSCELPNAKGTSVVTSAGNNGQVVTDIDYTIDRRTGRFAEVTAKNVVVENGVPDGNGGWKKDPATGAFLKNPDTVDAKAKKVADKYRTAVAPIANKVVGTITGDIVRTVGANGESPLGDVIADGQLAWTKNDGAQLALMNPGGIRADFDAEGSAGGEPDGKVTYGEAFTVQPFNNLVVTQTLTGAQLKDVLEQQFVGFGGQTTQRILQVSAGVTYTWNSTAAPGSKVSELKLNGTPIDPAASYRVTTNDFLANGGDGFTNLALGTNRTTAAGFDIDALIGYLSAGDPIAPGPANRITKAG</sequence>
<dbReference type="GO" id="GO:0009166">
    <property type="term" value="P:nucleotide catabolic process"/>
    <property type="evidence" value="ECO:0007669"/>
    <property type="project" value="InterPro"/>
</dbReference>
<reference evidence="5 6" key="1">
    <citation type="submission" date="2016-09" db="EMBL/GenBank/DDBJ databases">
        <title>Couchioplanes caeruleus draft genome sequence.</title>
        <authorList>
            <person name="Sheehan J."/>
            <person name="Caffrey P."/>
        </authorList>
    </citation>
    <scope>NUCLEOTIDE SEQUENCE [LARGE SCALE GENOMIC DNA]</scope>
    <source>
        <strain evidence="5 6">DSM 43634</strain>
    </source>
</reference>
<dbReference type="Proteomes" id="UP000182486">
    <property type="component" value="Unassembled WGS sequence"/>
</dbReference>
<protein>
    <submittedName>
        <fullName evidence="5">Bifunctional metallophosphatase/5'-nucleotidase</fullName>
    </submittedName>
</protein>
<dbReference type="InterPro" id="IPR006179">
    <property type="entry name" value="5_nucleotidase/apyrase"/>
</dbReference>
<dbReference type="Pfam" id="PF02872">
    <property type="entry name" value="5_nucleotid_C"/>
    <property type="match status" value="1"/>
</dbReference>
<feature type="domain" description="5'-Nucleotidase C-terminal" evidence="4">
    <location>
        <begin position="415"/>
        <end position="579"/>
    </location>
</feature>
<dbReference type="GO" id="GO:0030288">
    <property type="term" value="C:outer membrane-bounded periplasmic space"/>
    <property type="evidence" value="ECO:0007669"/>
    <property type="project" value="TreeGrafter"/>
</dbReference>
<gene>
    <name evidence="5" type="ORF">BG844_30880</name>
</gene>
<dbReference type="InterPro" id="IPR029052">
    <property type="entry name" value="Metallo-depent_PP-like"/>
</dbReference>
<keyword evidence="2" id="KW-0547">Nucleotide-binding</keyword>
<name>A0A1K0G010_9ACTN</name>
<evidence type="ECO:0000259" key="3">
    <source>
        <dbReference type="Pfam" id="PF00149"/>
    </source>
</evidence>